<name>A0A918YYM8_9GAMM</name>
<dbReference type="OrthoDB" id="9775724at2"/>
<keyword evidence="7" id="KW-0547">Nucleotide-binding</keyword>
<dbReference type="PANTHER" id="PTHR32309:SF32">
    <property type="entry name" value="TYROSINE-PROTEIN KINASE ETK-RELATED"/>
    <property type="match status" value="1"/>
</dbReference>
<dbReference type="FunFam" id="3.40.50.300:FF:000527">
    <property type="entry name" value="Tyrosine-protein kinase etk"/>
    <property type="match status" value="1"/>
</dbReference>
<dbReference type="GO" id="GO:0004713">
    <property type="term" value="F:protein tyrosine kinase activity"/>
    <property type="evidence" value="ECO:0007669"/>
    <property type="project" value="UniProtKB-KW"/>
</dbReference>
<feature type="coiled-coil region" evidence="14">
    <location>
        <begin position="293"/>
        <end position="320"/>
    </location>
</feature>
<accession>A0A918YYM8</accession>
<evidence type="ECO:0000256" key="1">
    <source>
        <dbReference type="ARBA" id="ARBA00004429"/>
    </source>
</evidence>
<keyword evidence="19" id="KW-1185">Reference proteome</keyword>
<dbReference type="AlphaFoldDB" id="A0A918YYM8"/>
<dbReference type="Gene3D" id="3.40.50.300">
    <property type="entry name" value="P-loop containing nucleotide triphosphate hydrolases"/>
    <property type="match status" value="1"/>
</dbReference>
<feature type="compositionally biased region" description="Basic residues" evidence="15">
    <location>
        <begin position="749"/>
        <end position="760"/>
    </location>
</feature>
<keyword evidence="4" id="KW-0997">Cell inner membrane</keyword>
<dbReference type="InterPro" id="IPR003856">
    <property type="entry name" value="LPS_length_determ_N"/>
</dbReference>
<evidence type="ECO:0000256" key="12">
    <source>
        <dbReference type="ARBA" id="ARBA00023137"/>
    </source>
</evidence>
<keyword evidence="9" id="KW-0067">ATP-binding</keyword>
<protein>
    <submittedName>
        <fullName evidence="18">Protein-tyrosine kinase</fullName>
    </submittedName>
</protein>
<feature type="transmembrane region" description="Helical" evidence="16">
    <location>
        <begin position="35"/>
        <end position="54"/>
    </location>
</feature>
<feature type="domain" description="AAA+ ATPase" evidence="17">
    <location>
        <begin position="543"/>
        <end position="700"/>
    </location>
</feature>
<dbReference type="GO" id="GO:0042802">
    <property type="term" value="F:identical protein binding"/>
    <property type="evidence" value="ECO:0007669"/>
    <property type="project" value="UniProtKB-ARBA"/>
</dbReference>
<evidence type="ECO:0000256" key="10">
    <source>
        <dbReference type="ARBA" id="ARBA00022989"/>
    </source>
</evidence>
<dbReference type="NCBIfam" id="TIGR01007">
    <property type="entry name" value="eps_fam"/>
    <property type="match status" value="1"/>
</dbReference>
<dbReference type="GO" id="GO:0005886">
    <property type="term" value="C:plasma membrane"/>
    <property type="evidence" value="ECO:0007669"/>
    <property type="project" value="UniProtKB-SubCell"/>
</dbReference>
<evidence type="ECO:0000256" key="9">
    <source>
        <dbReference type="ARBA" id="ARBA00022840"/>
    </source>
</evidence>
<reference evidence="18" key="2">
    <citation type="submission" date="2020-09" db="EMBL/GenBank/DDBJ databases">
        <authorList>
            <person name="Sun Q."/>
            <person name="Kim S."/>
        </authorList>
    </citation>
    <scope>NUCLEOTIDE SEQUENCE</scope>
    <source>
        <strain evidence="18">KCTC 32020</strain>
    </source>
</reference>
<keyword evidence="3" id="KW-1003">Cell membrane</keyword>
<dbReference type="Pfam" id="PF13807">
    <property type="entry name" value="GNVR"/>
    <property type="match status" value="1"/>
</dbReference>
<evidence type="ECO:0000256" key="7">
    <source>
        <dbReference type="ARBA" id="ARBA00022741"/>
    </source>
</evidence>
<evidence type="ECO:0000256" key="3">
    <source>
        <dbReference type="ARBA" id="ARBA00022475"/>
    </source>
</evidence>
<dbReference type="PANTHER" id="PTHR32309">
    <property type="entry name" value="TYROSINE-PROTEIN KINASE"/>
    <property type="match status" value="1"/>
</dbReference>
<dbReference type="Pfam" id="PF23607">
    <property type="entry name" value="WZC_N"/>
    <property type="match status" value="1"/>
</dbReference>
<reference evidence="18" key="1">
    <citation type="journal article" date="2014" name="Int. J. Syst. Evol. Microbiol.">
        <title>Complete genome sequence of Corynebacterium casei LMG S-19264T (=DSM 44701T), isolated from a smear-ripened cheese.</title>
        <authorList>
            <consortium name="US DOE Joint Genome Institute (JGI-PGF)"/>
            <person name="Walter F."/>
            <person name="Albersmeier A."/>
            <person name="Kalinowski J."/>
            <person name="Ruckert C."/>
        </authorList>
    </citation>
    <scope>NUCLEOTIDE SEQUENCE</scope>
    <source>
        <strain evidence="18">KCTC 32020</strain>
    </source>
</reference>
<comment type="catalytic activity">
    <reaction evidence="13">
        <text>L-tyrosyl-[protein] + ATP = O-phospho-L-tyrosyl-[protein] + ADP + H(+)</text>
        <dbReference type="Rhea" id="RHEA:10596"/>
        <dbReference type="Rhea" id="RHEA-COMP:10136"/>
        <dbReference type="Rhea" id="RHEA-COMP:20101"/>
        <dbReference type="ChEBI" id="CHEBI:15378"/>
        <dbReference type="ChEBI" id="CHEBI:30616"/>
        <dbReference type="ChEBI" id="CHEBI:46858"/>
        <dbReference type="ChEBI" id="CHEBI:61978"/>
        <dbReference type="ChEBI" id="CHEBI:456216"/>
    </reaction>
</comment>
<evidence type="ECO:0000256" key="2">
    <source>
        <dbReference type="ARBA" id="ARBA00008883"/>
    </source>
</evidence>
<keyword evidence="14" id="KW-0175">Coiled coil</keyword>
<evidence type="ECO:0000256" key="13">
    <source>
        <dbReference type="ARBA" id="ARBA00053015"/>
    </source>
</evidence>
<dbReference type="RefSeq" id="WP_146474584.1">
    <property type="nucleotide sequence ID" value="NZ_BNCF01000003.1"/>
</dbReference>
<evidence type="ECO:0000313" key="18">
    <source>
        <dbReference type="EMBL" id="GHE29218.1"/>
    </source>
</evidence>
<evidence type="ECO:0000256" key="8">
    <source>
        <dbReference type="ARBA" id="ARBA00022777"/>
    </source>
</evidence>
<keyword evidence="11 16" id="KW-0472">Membrane</keyword>
<evidence type="ECO:0000256" key="15">
    <source>
        <dbReference type="SAM" id="MobiDB-lite"/>
    </source>
</evidence>
<proteinExistence type="inferred from homology"/>
<dbReference type="EMBL" id="BNCF01000003">
    <property type="protein sequence ID" value="GHE29218.1"/>
    <property type="molecule type" value="Genomic_DNA"/>
</dbReference>
<dbReference type="GO" id="GO:0005524">
    <property type="term" value="F:ATP binding"/>
    <property type="evidence" value="ECO:0007669"/>
    <property type="project" value="UniProtKB-KW"/>
</dbReference>
<gene>
    <name evidence="18" type="ORF">GCM10007167_08800</name>
</gene>
<keyword evidence="8 18" id="KW-0418">Kinase</keyword>
<keyword evidence="10 16" id="KW-1133">Transmembrane helix</keyword>
<keyword evidence="5" id="KW-0808">Transferase</keyword>
<evidence type="ECO:0000313" key="19">
    <source>
        <dbReference type="Proteomes" id="UP000636453"/>
    </source>
</evidence>
<keyword evidence="6 16" id="KW-0812">Transmembrane</keyword>
<comment type="caution">
    <text evidence="18">The sequence shown here is derived from an EMBL/GenBank/DDBJ whole genome shotgun (WGS) entry which is preliminary data.</text>
</comment>
<dbReference type="InterPro" id="IPR027417">
    <property type="entry name" value="P-loop_NTPase"/>
</dbReference>
<feature type="region of interest" description="Disordered" evidence="15">
    <location>
        <begin position="741"/>
        <end position="760"/>
    </location>
</feature>
<dbReference type="InterPro" id="IPR005702">
    <property type="entry name" value="Wzc-like_C"/>
</dbReference>
<comment type="similarity">
    <text evidence="2">Belongs to the etk/wzc family.</text>
</comment>
<evidence type="ECO:0000256" key="4">
    <source>
        <dbReference type="ARBA" id="ARBA00022519"/>
    </source>
</evidence>
<dbReference type="InterPro" id="IPR003593">
    <property type="entry name" value="AAA+_ATPase"/>
</dbReference>
<dbReference type="Pfam" id="PF13614">
    <property type="entry name" value="AAA_31"/>
    <property type="match status" value="1"/>
</dbReference>
<dbReference type="Proteomes" id="UP000636453">
    <property type="component" value="Unassembled WGS sequence"/>
</dbReference>
<dbReference type="InterPro" id="IPR050445">
    <property type="entry name" value="Bact_polysacc_biosynth/exp"/>
</dbReference>
<evidence type="ECO:0000256" key="11">
    <source>
        <dbReference type="ARBA" id="ARBA00023136"/>
    </source>
</evidence>
<dbReference type="CDD" id="cd05387">
    <property type="entry name" value="BY-kinase"/>
    <property type="match status" value="1"/>
</dbReference>
<dbReference type="InterPro" id="IPR032807">
    <property type="entry name" value="GNVR"/>
</dbReference>
<evidence type="ECO:0000256" key="14">
    <source>
        <dbReference type="SAM" id="Coils"/>
    </source>
</evidence>
<organism evidence="18 19">
    <name type="scientific">Vulcaniibacterium thermophilum</name>
    <dbReference type="NCBI Taxonomy" id="1169913"/>
    <lineage>
        <taxon>Bacteria</taxon>
        <taxon>Pseudomonadati</taxon>
        <taxon>Pseudomonadota</taxon>
        <taxon>Gammaproteobacteria</taxon>
        <taxon>Lysobacterales</taxon>
        <taxon>Lysobacteraceae</taxon>
        <taxon>Vulcaniibacterium</taxon>
    </lineage>
</organism>
<dbReference type="InterPro" id="IPR025669">
    <property type="entry name" value="AAA_dom"/>
</dbReference>
<dbReference type="SMART" id="SM00382">
    <property type="entry name" value="AAA"/>
    <property type="match status" value="1"/>
</dbReference>
<evidence type="ECO:0000256" key="6">
    <source>
        <dbReference type="ARBA" id="ARBA00022692"/>
    </source>
</evidence>
<sequence>MAANPTPRAATNAVPPRNDEIDLRTFVGVLSDHKWLILIGTGLFFLAASLYVLLATPKYEASAVVQVQSMPSPVPGINPEGGAQAIAVTEARSATEIPLLGSRQVLGEAVRNLGLDVEVKPMRLPVLGNFMARRHDGTNPDALASPWLGLSGFGWGGERLEIGRFEVPAELLSQPLKLVAGEGGRWTLFADGRELLSGRAGQTATGNGVTLQVTRLQANPGMRFEVLRHDPLAVMEQLKKDIEVSEQGRESGVITLRYSHPDPVVAQQVIAQVSNSYVRQNQMRFSAEAAKRLDFVRKQLPKVEAELARAQKALSDYQTRTRTLDVAAQHQALLSQSLALDSSIAQLRVQEAEVAGRYTNLHPQRRSINEQIARFQRQKAALESRIAALPDTQEGLFRLTRDLEVINRTYANLLDQAQQLDIARASAVGTARVIDPAAVRADQPSSPRAVPVLAGATAAGALLMVAFVLLRYSLRRAVEDPADVEALGVPVYASIPYSPKARAAMARPKGQANLLALNAPNDMAMEALRGLRTNLLLSRLHGGSNLLMIAAPSPGVGKTFVCANLAASIALTGQRVLLIDADMRRGTLHDALGTRSEGGLAELLAGKLSVEEALRTAPGLENLHFLSRGAAPPNPSELLMHPNFQRVLKELAPRFDMVLIDTPPVLAVTDATVIGHHVGTSLMVVRYGLSEQREVATAIRRLEQNGVEVAGAIFNAVENRLSGRYAYTHYEYAPEVETSRRGGFLSGRGGRRTAPARRAH</sequence>
<evidence type="ECO:0000256" key="5">
    <source>
        <dbReference type="ARBA" id="ARBA00022679"/>
    </source>
</evidence>
<dbReference type="SUPFAM" id="SSF52540">
    <property type="entry name" value="P-loop containing nucleoside triphosphate hydrolases"/>
    <property type="match status" value="1"/>
</dbReference>
<evidence type="ECO:0000256" key="16">
    <source>
        <dbReference type="SAM" id="Phobius"/>
    </source>
</evidence>
<dbReference type="Pfam" id="PF02706">
    <property type="entry name" value="Wzz"/>
    <property type="match status" value="1"/>
</dbReference>
<comment type="subcellular location">
    <subcellularLocation>
        <location evidence="1">Cell inner membrane</location>
        <topology evidence="1">Multi-pass membrane protein</topology>
    </subcellularLocation>
</comment>
<evidence type="ECO:0000259" key="17">
    <source>
        <dbReference type="SMART" id="SM00382"/>
    </source>
</evidence>
<keyword evidence="12 18" id="KW-0829">Tyrosine-protein kinase</keyword>